<name>A0ABR1RRZ4_9PEZI</name>
<feature type="region of interest" description="Disordered" evidence="1">
    <location>
        <begin position="1"/>
        <end position="25"/>
    </location>
</feature>
<evidence type="ECO:0000256" key="1">
    <source>
        <dbReference type="SAM" id="MobiDB-lite"/>
    </source>
</evidence>
<reference evidence="2 3" key="1">
    <citation type="submission" date="2023-01" db="EMBL/GenBank/DDBJ databases">
        <title>Analysis of 21 Apiospora genomes using comparative genomics revels a genus with tremendous synthesis potential of carbohydrate active enzymes and secondary metabolites.</title>
        <authorList>
            <person name="Sorensen T."/>
        </authorList>
    </citation>
    <scope>NUCLEOTIDE SEQUENCE [LARGE SCALE GENOMIC DNA]</scope>
    <source>
        <strain evidence="2 3">CBS 33761</strain>
    </source>
</reference>
<gene>
    <name evidence="2" type="ORF">PG993_014054</name>
</gene>
<sequence length="182" mass="19586">MGDRASGGESGPEPTSSSERLGESGIEGEIRLSAISSVDPETGSGRCVHDADSICCPLIVVVIHNDKHQQGALVGSSRGLGTRMVADLDLDVSADSGRCTRETERCTRYRPSRQQVLPRSFFSTQSRIPPGATKTCNHNIATSPPVENNGCGLLFWDRLPLPTTRLGCLRRVDICGFLECSR</sequence>
<dbReference type="Proteomes" id="UP001444661">
    <property type="component" value="Unassembled WGS sequence"/>
</dbReference>
<evidence type="ECO:0000313" key="3">
    <source>
        <dbReference type="Proteomes" id="UP001444661"/>
    </source>
</evidence>
<evidence type="ECO:0000313" key="2">
    <source>
        <dbReference type="EMBL" id="KAK8017728.1"/>
    </source>
</evidence>
<keyword evidence="3" id="KW-1185">Reference proteome</keyword>
<comment type="caution">
    <text evidence="2">The sequence shown here is derived from an EMBL/GenBank/DDBJ whole genome shotgun (WGS) entry which is preliminary data.</text>
</comment>
<accession>A0ABR1RRZ4</accession>
<organism evidence="2 3">
    <name type="scientific">Apiospora rasikravindrae</name>
    <dbReference type="NCBI Taxonomy" id="990691"/>
    <lineage>
        <taxon>Eukaryota</taxon>
        <taxon>Fungi</taxon>
        <taxon>Dikarya</taxon>
        <taxon>Ascomycota</taxon>
        <taxon>Pezizomycotina</taxon>
        <taxon>Sordariomycetes</taxon>
        <taxon>Xylariomycetidae</taxon>
        <taxon>Amphisphaeriales</taxon>
        <taxon>Apiosporaceae</taxon>
        <taxon>Apiospora</taxon>
    </lineage>
</organism>
<protein>
    <submittedName>
        <fullName evidence="2">Uncharacterized protein</fullName>
    </submittedName>
</protein>
<dbReference type="EMBL" id="JAQQWK010000013">
    <property type="protein sequence ID" value="KAK8017728.1"/>
    <property type="molecule type" value="Genomic_DNA"/>
</dbReference>
<proteinExistence type="predicted"/>